<keyword evidence="8" id="KW-1185">Reference proteome</keyword>
<comment type="similarity">
    <text evidence="3">Belongs to the pICln (TC 1.A.47) family.</text>
</comment>
<dbReference type="GO" id="GO:0000387">
    <property type="term" value="P:spliceosomal snRNP assembly"/>
    <property type="evidence" value="ECO:0007669"/>
    <property type="project" value="InterPro"/>
</dbReference>
<dbReference type="PANTHER" id="PTHR21399">
    <property type="entry name" value="CHLORIDE CONDUCTANCE REGULATORY PROTEIN ICLN"/>
    <property type="match status" value="1"/>
</dbReference>
<dbReference type="InterPro" id="IPR039924">
    <property type="entry name" value="ICln/Lot5/Saf5"/>
</dbReference>
<dbReference type="RefSeq" id="XP_031549258.1">
    <property type="nucleotide sequence ID" value="XM_031693398.1"/>
</dbReference>
<dbReference type="FunCoup" id="A0A6P8H0P7">
    <property type="interactions" value="2569"/>
</dbReference>
<accession>A0A6P8H0P7</accession>
<organism evidence="8 9">
    <name type="scientific">Actinia tenebrosa</name>
    <name type="common">Australian red waratah sea anemone</name>
    <dbReference type="NCBI Taxonomy" id="6105"/>
    <lineage>
        <taxon>Eukaryota</taxon>
        <taxon>Metazoa</taxon>
        <taxon>Cnidaria</taxon>
        <taxon>Anthozoa</taxon>
        <taxon>Hexacorallia</taxon>
        <taxon>Actiniaria</taxon>
        <taxon>Actiniidae</taxon>
        <taxon>Actinia</taxon>
    </lineage>
</organism>
<dbReference type="GO" id="GO:0034715">
    <property type="term" value="C:pICln-Sm protein complex"/>
    <property type="evidence" value="ECO:0007669"/>
    <property type="project" value="InterPro"/>
</dbReference>
<dbReference type="InParanoid" id="A0A6P8H0P7"/>
<dbReference type="InterPro" id="IPR003521">
    <property type="entry name" value="ICln"/>
</dbReference>
<sequence>MVVLSSLPPPSEGVDHVQADTQAFIDENCLGNGTLYIAKERLSWCGISGQGFSLEYTAIAVHAVCKDISKFPHECIYCMLDSSINETNEDDEDSKISEVRFVPEDKTSLERMFNVLSDCQALHPDPQEEAEEEMAGMKYCHNNANTGLLRAYYKLLP</sequence>
<gene>
    <name evidence="9" type="primary">LOC116286812</name>
</gene>
<reference evidence="9" key="1">
    <citation type="submission" date="2025-08" db="UniProtKB">
        <authorList>
            <consortium name="RefSeq"/>
        </authorList>
    </citation>
    <scope>IDENTIFICATION</scope>
    <source>
        <tissue evidence="9">Tentacle</tissue>
    </source>
</reference>
<evidence type="ECO:0000256" key="7">
    <source>
        <dbReference type="ARBA" id="ARBA00045890"/>
    </source>
</evidence>
<dbReference type="PANTHER" id="PTHR21399:SF0">
    <property type="entry name" value="METHYLOSOME SUBUNIT PICLN"/>
    <property type="match status" value="1"/>
</dbReference>
<dbReference type="Gene3D" id="2.30.29.30">
    <property type="entry name" value="Pleckstrin-homology domain (PH domain)/Phosphotyrosine-binding domain (PTB)"/>
    <property type="match status" value="1"/>
</dbReference>
<dbReference type="KEGG" id="aten:116286812"/>
<dbReference type="InterPro" id="IPR011993">
    <property type="entry name" value="PH-like_dom_sf"/>
</dbReference>
<dbReference type="AlphaFoldDB" id="A0A6P8H0P7"/>
<dbReference type="GO" id="GO:0034709">
    <property type="term" value="C:methylosome"/>
    <property type="evidence" value="ECO:0007669"/>
    <property type="project" value="InterPro"/>
</dbReference>
<evidence type="ECO:0000256" key="5">
    <source>
        <dbReference type="ARBA" id="ARBA00022490"/>
    </source>
</evidence>
<dbReference type="Pfam" id="PF03517">
    <property type="entry name" value="Voldacs"/>
    <property type="match status" value="1"/>
</dbReference>
<evidence type="ECO:0000256" key="4">
    <source>
        <dbReference type="ARBA" id="ARBA00015653"/>
    </source>
</evidence>
<name>A0A6P8H0P7_ACTTE</name>
<dbReference type="GO" id="GO:0005886">
    <property type="term" value="C:plasma membrane"/>
    <property type="evidence" value="ECO:0007669"/>
    <property type="project" value="InterPro"/>
</dbReference>
<dbReference type="GO" id="GO:0006884">
    <property type="term" value="P:cell volume homeostasis"/>
    <property type="evidence" value="ECO:0007669"/>
    <property type="project" value="InterPro"/>
</dbReference>
<protein>
    <recommendedName>
        <fullName evidence="4">Methylosome subunit pICln</fullName>
    </recommendedName>
</protein>
<dbReference type="GO" id="GO:0005681">
    <property type="term" value="C:spliceosomal complex"/>
    <property type="evidence" value="ECO:0007669"/>
    <property type="project" value="TreeGrafter"/>
</dbReference>
<evidence type="ECO:0000256" key="3">
    <source>
        <dbReference type="ARBA" id="ARBA00007054"/>
    </source>
</evidence>
<dbReference type="OrthoDB" id="19714at2759"/>
<evidence type="ECO:0000256" key="1">
    <source>
        <dbReference type="ARBA" id="ARBA00004123"/>
    </source>
</evidence>
<evidence type="ECO:0000313" key="8">
    <source>
        <dbReference type="Proteomes" id="UP000515163"/>
    </source>
</evidence>
<keyword evidence="6" id="KW-0539">Nucleus</keyword>
<evidence type="ECO:0000256" key="2">
    <source>
        <dbReference type="ARBA" id="ARBA00004496"/>
    </source>
</evidence>
<dbReference type="GeneID" id="116286812"/>
<comment type="function">
    <text evidence="7">Involved in both the assembly of spliceosomal snRNPs and the methylation of Sm proteins. Chaperone that regulates the assembly of spliceosomal U1, U2, U4 and U5 small nuclear ribonucleoproteins (snRNPs), the building blocks of the spliceosome, and thereby plays an important role in the splicing of cellular pre-mRNAs. Most spliceosomal snRNPs contain a common set of Sm proteins SNRPB, SNRPD1, SNRPD2, SNRPD3, SNRPE, SNRPF and SNRPG that assemble in a heptameric protein ring on the Sm site of the small nuclear RNA to form the core snRNP (Sm core). In the cytosol, the Sm proteins SNRPD1, SNRPD2, SNRPE, SNRPF and SNRPG are trapped in an inactive 6S pICln-Sm complex by the chaperone CLNS1A that controls the assembly of the core snRNP. Dissociation by the SMN complex of CLNS1A from the trapped Sm proteins and their transfer to an SMN-Sm complex triggers the assembly of core snRNPs and their transport to the nucleus.</text>
</comment>
<dbReference type="GO" id="GO:0006821">
    <property type="term" value="P:chloride transport"/>
    <property type="evidence" value="ECO:0007669"/>
    <property type="project" value="InterPro"/>
</dbReference>
<proteinExistence type="inferred from homology"/>
<dbReference type="Proteomes" id="UP000515163">
    <property type="component" value="Unplaced"/>
</dbReference>
<keyword evidence="5" id="KW-0963">Cytoplasm</keyword>
<dbReference type="GO" id="GO:0045292">
    <property type="term" value="P:mRNA cis splicing, via spliceosome"/>
    <property type="evidence" value="ECO:0007669"/>
    <property type="project" value="TreeGrafter"/>
</dbReference>
<dbReference type="PRINTS" id="PR01348">
    <property type="entry name" value="ICLNCHANNEL"/>
</dbReference>
<evidence type="ECO:0000256" key="6">
    <source>
        <dbReference type="ARBA" id="ARBA00023242"/>
    </source>
</evidence>
<dbReference type="GO" id="GO:0005829">
    <property type="term" value="C:cytosol"/>
    <property type="evidence" value="ECO:0007669"/>
    <property type="project" value="InterPro"/>
</dbReference>
<comment type="subcellular location">
    <subcellularLocation>
        <location evidence="2">Cytoplasm</location>
    </subcellularLocation>
    <subcellularLocation>
        <location evidence="1">Nucleus</location>
    </subcellularLocation>
</comment>
<evidence type="ECO:0000313" key="9">
    <source>
        <dbReference type="RefSeq" id="XP_031549258.1"/>
    </source>
</evidence>